<organism evidence="1 2">
    <name type="scientific">Melipona quadrifasciata</name>
    <dbReference type="NCBI Taxonomy" id="166423"/>
    <lineage>
        <taxon>Eukaryota</taxon>
        <taxon>Metazoa</taxon>
        <taxon>Ecdysozoa</taxon>
        <taxon>Arthropoda</taxon>
        <taxon>Hexapoda</taxon>
        <taxon>Insecta</taxon>
        <taxon>Pterygota</taxon>
        <taxon>Neoptera</taxon>
        <taxon>Endopterygota</taxon>
        <taxon>Hymenoptera</taxon>
        <taxon>Apocrita</taxon>
        <taxon>Aculeata</taxon>
        <taxon>Apoidea</taxon>
        <taxon>Anthophila</taxon>
        <taxon>Apidae</taxon>
        <taxon>Melipona</taxon>
    </lineage>
</organism>
<gene>
    <name evidence="1" type="ORF">WN51_11804</name>
</gene>
<accession>A0A0M9A567</accession>
<protein>
    <submittedName>
        <fullName evidence="1">Uncharacterized protein</fullName>
    </submittedName>
</protein>
<keyword evidence="2" id="KW-1185">Reference proteome</keyword>
<proteinExistence type="predicted"/>
<evidence type="ECO:0000313" key="1">
    <source>
        <dbReference type="EMBL" id="KOX76089.1"/>
    </source>
</evidence>
<name>A0A0M9A567_9HYME</name>
<dbReference type="AlphaFoldDB" id="A0A0M9A567"/>
<sequence length="53" mass="6364">MKDRERQAIPWNVLELGIPLIDLFVYKLWNLPTNRNAILSRTKIHTRDFKLES</sequence>
<reference evidence="1 2" key="1">
    <citation type="submission" date="2015-07" db="EMBL/GenBank/DDBJ databases">
        <title>The genome of Melipona quadrifasciata.</title>
        <authorList>
            <person name="Pan H."/>
            <person name="Kapheim K."/>
        </authorList>
    </citation>
    <scope>NUCLEOTIDE SEQUENCE [LARGE SCALE GENOMIC DNA]</scope>
    <source>
        <strain evidence="1">0111107301</strain>
        <tissue evidence="1">Whole body</tissue>
    </source>
</reference>
<dbReference type="Proteomes" id="UP000053105">
    <property type="component" value="Unassembled WGS sequence"/>
</dbReference>
<evidence type="ECO:0000313" key="2">
    <source>
        <dbReference type="Proteomes" id="UP000053105"/>
    </source>
</evidence>
<dbReference type="EMBL" id="KQ435753">
    <property type="protein sequence ID" value="KOX76089.1"/>
    <property type="molecule type" value="Genomic_DNA"/>
</dbReference>